<dbReference type="InterPro" id="IPR007899">
    <property type="entry name" value="CHAD_dom"/>
</dbReference>
<dbReference type="RefSeq" id="WP_013300591.1">
    <property type="nucleotide sequence ID" value="NC_014414.1"/>
</dbReference>
<dbReference type="Gene3D" id="1.40.20.10">
    <property type="entry name" value="CHAD domain"/>
    <property type="match status" value="1"/>
</dbReference>
<accession>E0TGJ8</accession>
<organism evidence="2 3">
    <name type="scientific">Parvularcula bermudensis (strain ATCC BAA-594 / HTCC2503 / KCTC 12087)</name>
    <dbReference type="NCBI Taxonomy" id="314260"/>
    <lineage>
        <taxon>Bacteria</taxon>
        <taxon>Pseudomonadati</taxon>
        <taxon>Pseudomonadota</taxon>
        <taxon>Alphaproteobacteria</taxon>
        <taxon>Parvularculales</taxon>
        <taxon>Parvularculaceae</taxon>
        <taxon>Parvularcula</taxon>
    </lineage>
</organism>
<dbReference type="Proteomes" id="UP000001302">
    <property type="component" value="Chromosome"/>
</dbReference>
<evidence type="ECO:0000313" key="3">
    <source>
        <dbReference type="Proteomes" id="UP000001302"/>
    </source>
</evidence>
<evidence type="ECO:0000313" key="2">
    <source>
        <dbReference type="EMBL" id="ADM09617.1"/>
    </source>
</evidence>
<evidence type="ECO:0000259" key="1">
    <source>
        <dbReference type="PROSITE" id="PS51708"/>
    </source>
</evidence>
<dbReference type="PANTHER" id="PTHR39339:SF1">
    <property type="entry name" value="CHAD DOMAIN-CONTAINING PROTEIN"/>
    <property type="match status" value="1"/>
</dbReference>
<sequence length="300" mass="33183">MSFSFAATDPTLTEGVRRIATAQIERALETMETNPSVDHQVHETRKRCKKLRALLRLVRPGLEAYPLENEAIKAAAKRLGAYRDAAARLIVFDRVAATQPEWGPGLGEGALASLRSALIEARQSIRDDDIRQAVEESRVDLLQVLARVPAWEVRPDSGETVIAGLTKVHKKASKTFAIAWGGRDVEDVHEWRKWAKAHWLHLRLLKKIAPMAVMPRLAPLEAVCADLGEHHDLHVIMTLLAERGGAHGGRADEALGPVLSARQRLLEDRAFARGEPFFGEVSPALIEEVSPQWQRVSAPA</sequence>
<keyword evidence="3" id="KW-1185">Reference proteome</keyword>
<reference evidence="2 3" key="2">
    <citation type="journal article" date="2011" name="J. Bacteriol.">
        <title>Complete genome sequence of strain HTCC2503T of Parvularcula bermudensis, the type species of the order "Parvularculales" in the class Alphaproteobacteria.</title>
        <authorList>
            <person name="Oh H.M."/>
            <person name="Kang I."/>
            <person name="Vergin K.L."/>
            <person name="Kang D."/>
            <person name="Rhee K.H."/>
            <person name="Giovannoni S.J."/>
            <person name="Cho J.C."/>
        </authorList>
    </citation>
    <scope>NUCLEOTIDE SEQUENCE [LARGE SCALE GENOMIC DNA]</scope>
    <source>
        <strain evidence="3">ATCC BAA-594 / HTCC2503 / KCTC 12087</strain>
    </source>
</reference>
<dbReference type="Pfam" id="PF05235">
    <property type="entry name" value="CHAD"/>
    <property type="match status" value="1"/>
</dbReference>
<protein>
    <recommendedName>
        <fullName evidence="1">CHAD domain-containing protein</fullName>
    </recommendedName>
</protein>
<proteinExistence type="predicted"/>
<dbReference type="EMBL" id="CP002156">
    <property type="protein sequence ID" value="ADM09617.1"/>
    <property type="molecule type" value="Genomic_DNA"/>
</dbReference>
<feature type="domain" description="CHAD" evidence="1">
    <location>
        <begin position="9"/>
        <end position="284"/>
    </location>
</feature>
<gene>
    <name evidence="2" type="ordered locus">PB2503_07809</name>
</gene>
<dbReference type="KEGG" id="pbr:PB2503_07809"/>
<dbReference type="InterPro" id="IPR038186">
    <property type="entry name" value="CHAD_dom_sf"/>
</dbReference>
<dbReference type="OrthoDB" id="9810907at2"/>
<dbReference type="eggNOG" id="COG5607">
    <property type="taxonomic scope" value="Bacteria"/>
</dbReference>
<dbReference type="SMART" id="SM00880">
    <property type="entry name" value="CHAD"/>
    <property type="match status" value="1"/>
</dbReference>
<reference evidence="3" key="1">
    <citation type="submission" date="2010-08" db="EMBL/GenBank/DDBJ databases">
        <title>Genome sequence of Parvularcula bermudensis HTCC2503.</title>
        <authorList>
            <person name="Kang D.-M."/>
            <person name="Oh H.-M."/>
            <person name="Cho J.-C."/>
        </authorList>
    </citation>
    <scope>NUCLEOTIDE SEQUENCE [LARGE SCALE GENOMIC DNA]</scope>
    <source>
        <strain evidence="3">ATCC BAA-594 / HTCC2503 / KCTC 12087</strain>
    </source>
</reference>
<dbReference type="PROSITE" id="PS51708">
    <property type="entry name" value="CHAD"/>
    <property type="match status" value="1"/>
</dbReference>
<dbReference type="PANTHER" id="PTHR39339">
    <property type="entry name" value="SLR1444 PROTEIN"/>
    <property type="match status" value="1"/>
</dbReference>
<dbReference type="AlphaFoldDB" id="E0TGJ8"/>
<dbReference type="HOGENOM" id="CLU_074535_0_0_5"/>
<name>E0TGJ8_PARBH</name>